<protein>
    <submittedName>
        <fullName evidence="1">Uncharacterized protein</fullName>
    </submittedName>
</protein>
<evidence type="ECO:0000313" key="2">
    <source>
        <dbReference type="Proteomes" id="UP001244297"/>
    </source>
</evidence>
<dbReference type="EMBL" id="JAUFPT010000167">
    <property type="protein sequence ID" value="MDN3575139.1"/>
    <property type="molecule type" value="Genomic_DNA"/>
</dbReference>
<accession>A0ABT8AYQ7</accession>
<reference evidence="2" key="1">
    <citation type="journal article" date="2019" name="Int. J. Syst. Evol. Microbiol.">
        <title>The Global Catalogue of Microorganisms (GCM) 10K type strain sequencing project: providing services to taxonomists for standard genome sequencing and annotation.</title>
        <authorList>
            <consortium name="The Broad Institute Genomics Platform"/>
            <consortium name="The Broad Institute Genome Sequencing Center for Infectious Disease"/>
            <person name="Wu L."/>
            <person name="Ma J."/>
        </authorList>
    </citation>
    <scope>NUCLEOTIDE SEQUENCE [LARGE SCALE GENOMIC DNA]</scope>
    <source>
        <strain evidence="2">CECT 7806</strain>
    </source>
</reference>
<name>A0ABT8AYQ7_9HYPH</name>
<keyword evidence="2" id="KW-1185">Reference proteome</keyword>
<feature type="non-terminal residue" evidence="1">
    <location>
        <position position="1"/>
    </location>
</feature>
<dbReference type="RefSeq" id="WP_290356824.1">
    <property type="nucleotide sequence ID" value="NZ_JAUFPT010000167.1"/>
</dbReference>
<gene>
    <name evidence="1" type="ORF">QWZ18_31655</name>
</gene>
<sequence>APPPFERPGGLNVSIVHVGCDGNTWRREAVGRGPGRVERAIEAAFTASPDATFSVAELGPIAYPGLTQVERRHRVAILRAADKIAPRLWWAKLTSALPGGQIIYCNTLNVRSYAIGRLRADPLINTMTIAQIKALIEEPAPDDPWRGRSKWHLVRPGGVWWQHVEIARARKAGNTAEAERLHADLLADVARRSASLRGKL</sequence>
<organism evidence="1 2">
    <name type="scientific">Methylobacterium longum</name>
    <dbReference type="NCBI Taxonomy" id="767694"/>
    <lineage>
        <taxon>Bacteria</taxon>
        <taxon>Pseudomonadati</taxon>
        <taxon>Pseudomonadota</taxon>
        <taxon>Alphaproteobacteria</taxon>
        <taxon>Hyphomicrobiales</taxon>
        <taxon>Methylobacteriaceae</taxon>
        <taxon>Methylobacterium</taxon>
    </lineage>
</organism>
<proteinExistence type="predicted"/>
<dbReference type="Proteomes" id="UP001244297">
    <property type="component" value="Unassembled WGS sequence"/>
</dbReference>
<evidence type="ECO:0000313" key="1">
    <source>
        <dbReference type="EMBL" id="MDN3575139.1"/>
    </source>
</evidence>
<comment type="caution">
    <text evidence="1">The sequence shown here is derived from an EMBL/GenBank/DDBJ whole genome shotgun (WGS) entry which is preliminary data.</text>
</comment>